<keyword evidence="1" id="KW-0472">Membrane</keyword>
<dbReference type="OrthoDB" id="4582561at2759"/>
<protein>
    <submittedName>
        <fullName evidence="2">Uncharacterized protein</fullName>
    </submittedName>
</protein>
<keyword evidence="1" id="KW-1133">Transmembrane helix</keyword>
<evidence type="ECO:0000256" key="1">
    <source>
        <dbReference type="SAM" id="Phobius"/>
    </source>
</evidence>
<dbReference type="VEuPathDB" id="FungiDB:MMYC01_205165"/>
<name>A0A175W3G4_9PEZI</name>
<proteinExistence type="predicted"/>
<accession>A0A175W3G4</accession>
<evidence type="ECO:0000313" key="3">
    <source>
        <dbReference type="Proteomes" id="UP000078237"/>
    </source>
</evidence>
<dbReference type="AlphaFoldDB" id="A0A175W3G4"/>
<organism evidence="2 3">
    <name type="scientific">Madurella mycetomatis</name>
    <dbReference type="NCBI Taxonomy" id="100816"/>
    <lineage>
        <taxon>Eukaryota</taxon>
        <taxon>Fungi</taxon>
        <taxon>Dikarya</taxon>
        <taxon>Ascomycota</taxon>
        <taxon>Pezizomycotina</taxon>
        <taxon>Sordariomycetes</taxon>
        <taxon>Sordariomycetidae</taxon>
        <taxon>Sordariales</taxon>
        <taxon>Sordariales incertae sedis</taxon>
        <taxon>Madurella</taxon>
    </lineage>
</organism>
<gene>
    <name evidence="2" type="ORF">MMYC01_205165</name>
</gene>
<feature type="transmembrane region" description="Helical" evidence="1">
    <location>
        <begin position="110"/>
        <end position="135"/>
    </location>
</feature>
<comment type="caution">
    <text evidence="2">The sequence shown here is derived from an EMBL/GenBank/DDBJ whole genome shotgun (WGS) entry which is preliminary data.</text>
</comment>
<keyword evidence="3" id="KW-1185">Reference proteome</keyword>
<sequence>MAVYVQNASLAITSITGLQVANNHLGFGDLETFNAFSVIDSVITCGERAAYDASLGYLADAKGVSTAGAPTPLENLTFFWTLPCFHVQSDLNSDIAGAGMLVAYFIQGFLAAYGWLLCALLTGIPLALGAVIHFLPRATRKRPTSPTLVPLASWVESWAIRIDGSRAGAALKTMLVDHQETQCFFTIGAQVALTYATSQPASFRGEQTYQQLMNNQAFMRITGGMSLYSVTLAQLALRRAGLNSAYTLVFSAAAVVLKIVSDASVVTPGPERLWSEFHGQNRLDECGANTSPRTFCYVKTNPVEYLDQMTYSVSQVLPPAIVAFVMLLLDKIPSRFWAVLRPNAQGPYRRLDTITHVAPQVVEGIYWGLELFFFFLVCHGLGFFQGPVRDTVIRNSDESNAAGDFAEQGLLRFTVGQVIAVMAWTPVMARYLYTTACESRDEGAPTCPYKADPMLLHRL</sequence>
<dbReference type="EMBL" id="LCTW02000137">
    <property type="protein sequence ID" value="KXX77991.1"/>
    <property type="molecule type" value="Genomic_DNA"/>
</dbReference>
<reference evidence="2 3" key="1">
    <citation type="journal article" date="2016" name="Genome Announc.">
        <title>Genome Sequence of Madurella mycetomatis mm55, Isolated from a Human Mycetoma Case in Sudan.</title>
        <authorList>
            <person name="Smit S."/>
            <person name="Derks M.F."/>
            <person name="Bervoets S."/>
            <person name="Fahal A."/>
            <person name="van Leeuwen W."/>
            <person name="van Belkum A."/>
            <person name="van de Sande W.W."/>
        </authorList>
    </citation>
    <scope>NUCLEOTIDE SEQUENCE [LARGE SCALE GENOMIC DNA]</scope>
    <source>
        <strain evidence="3">mm55</strain>
    </source>
</reference>
<dbReference type="Proteomes" id="UP000078237">
    <property type="component" value="Unassembled WGS sequence"/>
</dbReference>
<keyword evidence="1" id="KW-0812">Transmembrane</keyword>
<evidence type="ECO:0000313" key="2">
    <source>
        <dbReference type="EMBL" id="KXX77991.1"/>
    </source>
</evidence>
<dbReference type="STRING" id="100816.A0A175W3G4"/>